<evidence type="ECO:0000313" key="15">
    <source>
        <dbReference type="Proteomes" id="UP000623681"/>
    </source>
</evidence>
<dbReference type="InterPro" id="IPR048279">
    <property type="entry name" value="MdtK-like"/>
</dbReference>
<dbReference type="InterPro" id="IPR050222">
    <property type="entry name" value="MATE_MdtK"/>
</dbReference>
<keyword evidence="9 13" id="KW-1133">Transmembrane helix</keyword>
<dbReference type="NCBIfam" id="TIGR00797">
    <property type="entry name" value="matE"/>
    <property type="match status" value="1"/>
</dbReference>
<dbReference type="GO" id="GO:0015297">
    <property type="term" value="F:antiporter activity"/>
    <property type="evidence" value="ECO:0007669"/>
    <property type="project" value="UniProtKB-KW"/>
</dbReference>
<keyword evidence="6" id="KW-0050">Antiport</keyword>
<feature type="transmembrane region" description="Helical" evidence="13">
    <location>
        <begin position="316"/>
        <end position="337"/>
    </location>
</feature>
<dbReference type="Proteomes" id="UP000623681">
    <property type="component" value="Unassembled WGS sequence"/>
</dbReference>
<feature type="transmembrane region" description="Helical" evidence="13">
    <location>
        <begin position="136"/>
        <end position="157"/>
    </location>
</feature>
<dbReference type="PANTHER" id="PTHR43298:SF2">
    <property type="entry name" value="FMN_FAD EXPORTER YEEO-RELATED"/>
    <property type="match status" value="1"/>
</dbReference>
<dbReference type="PIRSF" id="PIRSF006603">
    <property type="entry name" value="DinF"/>
    <property type="match status" value="1"/>
</dbReference>
<sequence length="456" mass="49739">MKDNINLTEGKITTGLIKLALPIIATNFIQTAYGMVDMIWVGKLGSKAVAAVGTASFFINLALALFAIIMIGSGVKIAQSVGANKKEETLIYIKNSFILSVILAVVYSILIVVLKNKLIGFFQLNDIEIEKMAKDFLVYSAVGVIFMYFNSIQSTILNSFGNSKLPFKANTIGFITNIILDPILILGIGPVAGMGVAGAAIATNLSRIIVFIIFIFTAKEYFSFKGISVKFDFIKAKEVLKMGMPVSLQRVSFIGISIIIARLITRFGATAIAVQKVGVQLESVSYMAIGGIQGAIAAYVGQNYGAKKYKRIEKGYFSALTTTIIFGLIISIIFILFPRELFSIFIQEKAAVDLGTSYMRILGFSQVFMCMELLTVGAFNGVGKTYVPPIISITFTALRIPMAMILSKDSVLGLNGIWASISLSSLIKGIILVTWFIIFLRKTFVVDRREQCNGTY</sequence>
<evidence type="ECO:0000256" key="6">
    <source>
        <dbReference type="ARBA" id="ARBA00022449"/>
    </source>
</evidence>
<evidence type="ECO:0000256" key="10">
    <source>
        <dbReference type="ARBA" id="ARBA00023065"/>
    </source>
</evidence>
<dbReference type="GO" id="GO:0042910">
    <property type="term" value="F:xenobiotic transmembrane transporter activity"/>
    <property type="evidence" value="ECO:0007669"/>
    <property type="project" value="InterPro"/>
</dbReference>
<dbReference type="GO" id="GO:0005886">
    <property type="term" value="C:plasma membrane"/>
    <property type="evidence" value="ECO:0007669"/>
    <property type="project" value="UniProtKB-SubCell"/>
</dbReference>
<feature type="transmembrane region" description="Helical" evidence="13">
    <location>
        <begin position="96"/>
        <end position="116"/>
    </location>
</feature>
<accession>A0A937FIF5</accession>
<dbReference type="EMBL" id="JAESWA010000027">
    <property type="protein sequence ID" value="MBL4933670.1"/>
    <property type="molecule type" value="Genomic_DNA"/>
</dbReference>
<dbReference type="Pfam" id="PF01554">
    <property type="entry name" value="MatE"/>
    <property type="match status" value="2"/>
</dbReference>
<evidence type="ECO:0000256" key="7">
    <source>
        <dbReference type="ARBA" id="ARBA00022475"/>
    </source>
</evidence>
<feature type="transmembrane region" description="Helical" evidence="13">
    <location>
        <begin position="48"/>
        <end position="75"/>
    </location>
</feature>
<evidence type="ECO:0000256" key="9">
    <source>
        <dbReference type="ARBA" id="ARBA00022989"/>
    </source>
</evidence>
<comment type="similarity">
    <text evidence="3">Belongs to the multi antimicrobial extrusion (MATE) (TC 2.A.66.1) family.</text>
</comment>
<feature type="transmembrane region" description="Helical" evidence="13">
    <location>
        <begin position="386"/>
        <end position="405"/>
    </location>
</feature>
<evidence type="ECO:0000256" key="1">
    <source>
        <dbReference type="ARBA" id="ARBA00003408"/>
    </source>
</evidence>
<evidence type="ECO:0000256" key="4">
    <source>
        <dbReference type="ARBA" id="ARBA00020268"/>
    </source>
</evidence>
<comment type="caution">
    <text evidence="14">The sequence shown here is derived from an EMBL/GenBank/DDBJ whole genome shotgun (WGS) entry which is preliminary data.</text>
</comment>
<dbReference type="InterPro" id="IPR002528">
    <property type="entry name" value="MATE_fam"/>
</dbReference>
<keyword evidence="7" id="KW-1003">Cell membrane</keyword>
<feature type="transmembrane region" description="Helical" evidence="13">
    <location>
        <begin position="251"/>
        <end position="274"/>
    </location>
</feature>
<feature type="transmembrane region" description="Helical" evidence="13">
    <location>
        <begin position="286"/>
        <end position="304"/>
    </location>
</feature>
<evidence type="ECO:0000256" key="8">
    <source>
        <dbReference type="ARBA" id="ARBA00022692"/>
    </source>
</evidence>
<feature type="transmembrane region" description="Helical" evidence="13">
    <location>
        <begin position="169"/>
        <end position="188"/>
    </location>
</feature>
<dbReference type="RefSeq" id="WP_202769111.1">
    <property type="nucleotide sequence ID" value="NZ_JAESWA010000027.1"/>
</dbReference>
<feature type="transmembrane region" description="Helical" evidence="13">
    <location>
        <begin position="417"/>
        <end position="440"/>
    </location>
</feature>
<evidence type="ECO:0000256" key="3">
    <source>
        <dbReference type="ARBA" id="ARBA00010199"/>
    </source>
</evidence>
<gene>
    <name evidence="14" type="ORF">JK634_17955</name>
</gene>
<dbReference type="AlphaFoldDB" id="A0A937FIF5"/>
<dbReference type="GO" id="GO:0006811">
    <property type="term" value="P:monoatomic ion transport"/>
    <property type="evidence" value="ECO:0007669"/>
    <property type="project" value="UniProtKB-KW"/>
</dbReference>
<keyword evidence="5" id="KW-0813">Transport</keyword>
<comment type="subcellular location">
    <subcellularLocation>
        <location evidence="2">Cell membrane</location>
        <topology evidence="2">Multi-pass membrane protein</topology>
    </subcellularLocation>
</comment>
<dbReference type="PANTHER" id="PTHR43298">
    <property type="entry name" value="MULTIDRUG RESISTANCE PROTEIN NORM-RELATED"/>
    <property type="match status" value="1"/>
</dbReference>
<proteinExistence type="inferred from homology"/>
<feature type="transmembrane region" description="Helical" evidence="13">
    <location>
        <begin position="12"/>
        <end position="36"/>
    </location>
</feature>
<name>A0A937FIF5_9CLOT</name>
<keyword evidence="15" id="KW-1185">Reference proteome</keyword>
<keyword evidence="10" id="KW-0406">Ion transport</keyword>
<feature type="transmembrane region" description="Helical" evidence="13">
    <location>
        <begin position="357"/>
        <end position="379"/>
    </location>
</feature>
<keyword evidence="11 13" id="KW-0472">Membrane</keyword>
<evidence type="ECO:0000256" key="13">
    <source>
        <dbReference type="SAM" id="Phobius"/>
    </source>
</evidence>
<dbReference type="CDD" id="cd13140">
    <property type="entry name" value="MATE_like_1"/>
    <property type="match status" value="1"/>
</dbReference>
<keyword evidence="8 13" id="KW-0812">Transmembrane</keyword>
<evidence type="ECO:0000256" key="11">
    <source>
        <dbReference type="ARBA" id="ARBA00023136"/>
    </source>
</evidence>
<reference evidence="14" key="1">
    <citation type="submission" date="2021-01" db="EMBL/GenBank/DDBJ databases">
        <title>Genome public.</title>
        <authorList>
            <person name="Liu C."/>
            <person name="Sun Q."/>
        </authorList>
    </citation>
    <scope>NUCLEOTIDE SEQUENCE</scope>
    <source>
        <strain evidence="14">YIM B02565</strain>
    </source>
</reference>
<evidence type="ECO:0000256" key="12">
    <source>
        <dbReference type="ARBA" id="ARBA00031636"/>
    </source>
</evidence>
<evidence type="ECO:0000256" key="2">
    <source>
        <dbReference type="ARBA" id="ARBA00004651"/>
    </source>
</evidence>
<organism evidence="14 15">
    <name type="scientific">Clostridium paridis</name>
    <dbReference type="NCBI Taxonomy" id="2803863"/>
    <lineage>
        <taxon>Bacteria</taxon>
        <taxon>Bacillati</taxon>
        <taxon>Bacillota</taxon>
        <taxon>Clostridia</taxon>
        <taxon>Eubacteriales</taxon>
        <taxon>Clostridiaceae</taxon>
        <taxon>Clostridium</taxon>
    </lineage>
</organism>
<feature type="transmembrane region" description="Helical" evidence="13">
    <location>
        <begin position="194"/>
        <end position="216"/>
    </location>
</feature>
<evidence type="ECO:0000313" key="14">
    <source>
        <dbReference type="EMBL" id="MBL4933670.1"/>
    </source>
</evidence>
<evidence type="ECO:0000256" key="5">
    <source>
        <dbReference type="ARBA" id="ARBA00022448"/>
    </source>
</evidence>
<protein>
    <recommendedName>
        <fullName evidence="4">Probable multidrug resistance protein NorM</fullName>
    </recommendedName>
    <alternativeName>
        <fullName evidence="12">Multidrug-efflux transporter</fullName>
    </alternativeName>
</protein>
<comment type="function">
    <text evidence="1">Multidrug efflux pump.</text>
</comment>